<sequence>NLFVIAIMATIPFISGGVLAPYAPRNLSSRYYGDEYERGRYPDLERSELVRIGKVRPAALHHTYQGVKSMFDEARFDGRLPELELASRLEHKLRSEQQRSPSSQSSKRFHRTLEKFTCFAIISAATGKHAIGRVLSDFIIKNGAYIARVEKSHTLLNWGAALMNAGLHHDQIAMCARTFLKGRPDLLQSAMMDQHYLSRSAREFLRCLGMVFNQMGEGDYDRDYMGHDRGRLRMPTSRHRMRGDFSPYRGSRFGYPGDRRGYGMAPFGGRDPVLRHEARNIKNDIIDDVAEIVEDRVDEGINNLSFGRRARRAHDRWNGAMSDSDYFSDVSDSDFGGYGRGGRD</sequence>
<proteinExistence type="predicted"/>
<evidence type="ECO:0000313" key="1">
    <source>
        <dbReference type="EMBL" id="KAK5249166.1"/>
    </source>
</evidence>
<accession>A0ABR0LVY8</accession>
<comment type="caution">
    <text evidence="1">The sequence shown here is derived from an EMBL/GenBank/DDBJ whole genome shotgun (WGS) entry which is preliminary data.</text>
</comment>
<dbReference type="Proteomes" id="UP001357485">
    <property type="component" value="Unassembled WGS sequence"/>
</dbReference>
<dbReference type="EMBL" id="JAVRRA010009364">
    <property type="protein sequence ID" value="KAK5249166.1"/>
    <property type="molecule type" value="Genomic_DNA"/>
</dbReference>
<gene>
    <name evidence="1" type="ORF">LTR16_006299</name>
</gene>
<protein>
    <submittedName>
        <fullName evidence="1">Uncharacterized protein</fullName>
    </submittedName>
</protein>
<feature type="non-terminal residue" evidence="1">
    <location>
        <position position="1"/>
    </location>
</feature>
<name>A0ABR0LVY8_9PEZI</name>
<organism evidence="1 2">
    <name type="scientific">Cryomyces antarcticus</name>
    <dbReference type="NCBI Taxonomy" id="329879"/>
    <lineage>
        <taxon>Eukaryota</taxon>
        <taxon>Fungi</taxon>
        <taxon>Dikarya</taxon>
        <taxon>Ascomycota</taxon>
        <taxon>Pezizomycotina</taxon>
        <taxon>Dothideomycetes</taxon>
        <taxon>Dothideomycetes incertae sedis</taxon>
        <taxon>Cryomyces</taxon>
    </lineage>
</organism>
<reference evidence="1 2" key="1">
    <citation type="submission" date="2023-08" db="EMBL/GenBank/DDBJ databases">
        <title>Black Yeasts Isolated from many extreme environments.</title>
        <authorList>
            <person name="Coleine C."/>
            <person name="Stajich J.E."/>
            <person name="Selbmann L."/>
        </authorList>
    </citation>
    <scope>NUCLEOTIDE SEQUENCE [LARGE SCALE GENOMIC DNA]</scope>
    <source>
        <strain evidence="1 2">CCFEE 536</strain>
    </source>
</reference>
<evidence type="ECO:0000313" key="2">
    <source>
        <dbReference type="Proteomes" id="UP001357485"/>
    </source>
</evidence>
<keyword evidence="2" id="KW-1185">Reference proteome</keyword>